<accession>A0AAD7ITH3</accession>
<gene>
    <name evidence="1" type="ORF">B0H16DRAFT_1461193</name>
</gene>
<name>A0AAD7ITH3_9AGAR</name>
<proteinExistence type="predicted"/>
<dbReference type="AlphaFoldDB" id="A0AAD7ITH3"/>
<comment type="caution">
    <text evidence="1">The sequence shown here is derived from an EMBL/GenBank/DDBJ whole genome shotgun (WGS) entry which is preliminary data.</text>
</comment>
<dbReference type="EMBL" id="JARKIB010000069">
    <property type="protein sequence ID" value="KAJ7749415.1"/>
    <property type="molecule type" value="Genomic_DNA"/>
</dbReference>
<dbReference type="Proteomes" id="UP001215598">
    <property type="component" value="Unassembled WGS sequence"/>
</dbReference>
<organism evidence="1 2">
    <name type="scientific">Mycena metata</name>
    <dbReference type="NCBI Taxonomy" id="1033252"/>
    <lineage>
        <taxon>Eukaryota</taxon>
        <taxon>Fungi</taxon>
        <taxon>Dikarya</taxon>
        <taxon>Basidiomycota</taxon>
        <taxon>Agaricomycotina</taxon>
        <taxon>Agaricomycetes</taxon>
        <taxon>Agaricomycetidae</taxon>
        <taxon>Agaricales</taxon>
        <taxon>Marasmiineae</taxon>
        <taxon>Mycenaceae</taxon>
        <taxon>Mycena</taxon>
    </lineage>
</organism>
<reference evidence="1" key="1">
    <citation type="submission" date="2023-03" db="EMBL/GenBank/DDBJ databases">
        <title>Massive genome expansion in bonnet fungi (Mycena s.s.) driven by repeated elements and novel gene families across ecological guilds.</title>
        <authorList>
            <consortium name="Lawrence Berkeley National Laboratory"/>
            <person name="Harder C.B."/>
            <person name="Miyauchi S."/>
            <person name="Viragh M."/>
            <person name="Kuo A."/>
            <person name="Thoen E."/>
            <person name="Andreopoulos B."/>
            <person name="Lu D."/>
            <person name="Skrede I."/>
            <person name="Drula E."/>
            <person name="Henrissat B."/>
            <person name="Morin E."/>
            <person name="Kohler A."/>
            <person name="Barry K."/>
            <person name="LaButti K."/>
            <person name="Morin E."/>
            <person name="Salamov A."/>
            <person name="Lipzen A."/>
            <person name="Mereny Z."/>
            <person name="Hegedus B."/>
            <person name="Baldrian P."/>
            <person name="Stursova M."/>
            <person name="Weitz H."/>
            <person name="Taylor A."/>
            <person name="Grigoriev I.V."/>
            <person name="Nagy L.G."/>
            <person name="Martin F."/>
            <person name="Kauserud H."/>
        </authorList>
    </citation>
    <scope>NUCLEOTIDE SEQUENCE</scope>
    <source>
        <strain evidence="1">CBHHK182m</strain>
    </source>
</reference>
<evidence type="ECO:0000313" key="2">
    <source>
        <dbReference type="Proteomes" id="UP001215598"/>
    </source>
</evidence>
<keyword evidence="2" id="KW-1185">Reference proteome</keyword>
<sequence>MAGTRAAKNGDGLGHFNDHLFVQRHKRCESNDVRQARSQDIIETRERRDSSRFNRTATVIKDAGLPEPLDPSLISYAANSRRSRSINWSRPPTELLGYVSLKSRQSVNTQAPGVSSRGRVALGRFWAGVLCFLDRFGFIHGVLGSLLLLTRAAPFSPDFVDPYGATFYHEGILSLEKHAFHWFVPTRNVSALPQGLSLLRKLPRNVPEPRR</sequence>
<protein>
    <submittedName>
        <fullName evidence="1">Uncharacterized protein</fullName>
    </submittedName>
</protein>
<evidence type="ECO:0000313" key="1">
    <source>
        <dbReference type="EMBL" id="KAJ7749415.1"/>
    </source>
</evidence>